<evidence type="ECO:0000313" key="16">
    <source>
        <dbReference type="Proteomes" id="UP000051681"/>
    </source>
</evidence>
<dbReference type="OrthoDB" id="139172at2"/>
<dbReference type="GO" id="GO:0005886">
    <property type="term" value="C:plasma membrane"/>
    <property type="evidence" value="ECO:0007669"/>
    <property type="project" value="UniProtKB-SubCell"/>
</dbReference>
<accession>A0A0P1H445</accession>
<name>A0A0P1H445_9RHOB</name>
<dbReference type="AlphaFoldDB" id="A0A0P1H445"/>
<organism evidence="15 16">
    <name type="scientific">Thalassovita mediterranea</name>
    <dbReference type="NCBI Taxonomy" id="340021"/>
    <lineage>
        <taxon>Bacteria</taxon>
        <taxon>Pseudomonadati</taxon>
        <taxon>Pseudomonadota</taxon>
        <taxon>Alphaproteobacteria</taxon>
        <taxon>Rhodobacterales</taxon>
        <taxon>Roseobacteraceae</taxon>
        <taxon>Thalassovita</taxon>
    </lineage>
</organism>
<protein>
    <recommendedName>
        <fullName evidence="4">Probable alginate O-acetylase AlgI</fullName>
    </recommendedName>
    <alternativeName>
        <fullName evidence="12">Alginate biosynthesis protein AlgI</fullName>
    </alternativeName>
</protein>
<dbReference type="EMBL" id="CYSF01000006">
    <property type="protein sequence ID" value="CUH83800.1"/>
    <property type="molecule type" value="Genomic_DNA"/>
</dbReference>
<feature type="transmembrane region" description="Helical" evidence="14">
    <location>
        <begin position="359"/>
        <end position="376"/>
    </location>
</feature>
<keyword evidence="10 13" id="KW-0472">Membrane</keyword>
<feature type="transmembrane region" description="Helical" evidence="14">
    <location>
        <begin position="412"/>
        <end position="431"/>
    </location>
</feature>
<evidence type="ECO:0000256" key="13">
    <source>
        <dbReference type="PIRNR" id="PIRNR016636"/>
    </source>
</evidence>
<keyword evidence="7 14" id="KW-0812">Transmembrane</keyword>
<dbReference type="PIRSF" id="PIRSF500217">
    <property type="entry name" value="AlgI"/>
    <property type="match status" value="1"/>
</dbReference>
<keyword evidence="6 13" id="KW-0808">Transferase</keyword>
<dbReference type="GO" id="GO:0016746">
    <property type="term" value="F:acyltransferase activity"/>
    <property type="evidence" value="ECO:0007669"/>
    <property type="project" value="UniProtKB-KW"/>
</dbReference>
<dbReference type="InterPro" id="IPR028362">
    <property type="entry name" value="AlgI"/>
</dbReference>
<evidence type="ECO:0000313" key="15">
    <source>
        <dbReference type="EMBL" id="CUH83800.1"/>
    </source>
</evidence>
<dbReference type="STRING" id="340021.TM5383_01001"/>
<keyword evidence="9 14" id="KW-1133">Transmembrane helix</keyword>
<keyword evidence="16" id="KW-1185">Reference proteome</keyword>
<feature type="transmembrane region" description="Helical" evidence="14">
    <location>
        <begin position="43"/>
        <end position="62"/>
    </location>
</feature>
<keyword evidence="11 13" id="KW-0012">Acyltransferase</keyword>
<evidence type="ECO:0000256" key="10">
    <source>
        <dbReference type="ARBA" id="ARBA00023136"/>
    </source>
</evidence>
<evidence type="ECO:0000256" key="8">
    <source>
        <dbReference type="ARBA" id="ARBA00022841"/>
    </source>
</evidence>
<dbReference type="InterPro" id="IPR051085">
    <property type="entry name" value="MB_O-acyltransferase"/>
</dbReference>
<comment type="subcellular location">
    <subcellularLocation>
        <location evidence="1">Cell membrane</location>
        <topology evidence="1">Multi-pass membrane protein</topology>
    </subcellularLocation>
</comment>
<evidence type="ECO:0000256" key="5">
    <source>
        <dbReference type="ARBA" id="ARBA00022475"/>
    </source>
</evidence>
<comment type="similarity">
    <text evidence="3 13">Belongs to the membrane-bound acyltransferase family.</text>
</comment>
<evidence type="ECO:0000256" key="4">
    <source>
        <dbReference type="ARBA" id="ARBA00016084"/>
    </source>
</evidence>
<sequence length="477" mass="52665">MIFSTPIFIFGFLPAFLLLYYLAPARLRSPVILMASAVFYGWWRMDFLALVLGMALGSYIAAQGAHRAQSAVQRRYWVTFGVVGNLAVLGYFKYTNFLLGNADAIWQALGRGEITSPDIILPIGLSFLTFQCISYVIDVARGDAPPARNIWDFLAFSTLFPQLIAGPVLRYKDLADQFRQRTHSLALFVAGVRRFALGLGMKILIADSVAPMVDRLFALTAPTLAEAWLAAGAYSIQLFFDFAGYSAMAIGLGLMIGFRFIENFNAPYISQSVTEFWQRWHISLSTWLRDYLYIPLGGNRGGALRTYRNLLLTMVLGGIWHGANWTFVVWGVWHGGWMALERALGSKQGGVWARRLTPFGAWAFTLVVVMLGWVVFRAPDLGTAVRVYAGMFGQSGTALRGEVAMLCKPSEWLALMIGTLLALAPAVAAKFKPMTRSTMAATAQVAATGRLATLSLLLAVVLVMQARSDSPFLYFQF</sequence>
<evidence type="ECO:0000256" key="7">
    <source>
        <dbReference type="ARBA" id="ARBA00022692"/>
    </source>
</evidence>
<comment type="pathway">
    <text evidence="2">Glycan biosynthesis; alginate biosynthesis.</text>
</comment>
<proteinExistence type="inferred from homology"/>
<dbReference type="PIRSF" id="PIRSF016636">
    <property type="entry name" value="AlgI_DltB"/>
    <property type="match status" value="1"/>
</dbReference>
<keyword evidence="8" id="KW-0016">Alginate biosynthesis</keyword>
<evidence type="ECO:0000256" key="12">
    <source>
        <dbReference type="ARBA" id="ARBA00031030"/>
    </source>
</evidence>
<keyword evidence="5 13" id="KW-1003">Cell membrane</keyword>
<reference evidence="15 16" key="1">
    <citation type="submission" date="2015-09" db="EMBL/GenBank/DDBJ databases">
        <authorList>
            <consortium name="Swine Surveillance"/>
        </authorList>
    </citation>
    <scope>NUCLEOTIDE SEQUENCE [LARGE SCALE GENOMIC DNA]</scope>
    <source>
        <strain evidence="15 16">CECT 8383</strain>
    </source>
</reference>
<dbReference type="PANTHER" id="PTHR13285:SF23">
    <property type="entry name" value="TEICHOIC ACID D-ALANYLTRANSFERASE"/>
    <property type="match status" value="1"/>
</dbReference>
<feature type="transmembrane region" description="Helical" evidence="14">
    <location>
        <begin position="242"/>
        <end position="261"/>
    </location>
</feature>
<feature type="transmembrane region" description="Helical" evidence="14">
    <location>
        <begin position="185"/>
        <end position="204"/>
    </location>
</feature>
<evidence type="ECO:0000256" key="11">
    <source>
        <dbReference type="ARBA" id="ARBA00023315"/>
    </source>
</evidence>
<dbReference type="Pfam" id="PF03062">
    <property type="entry name" value="MBOAT"/>
    <property type="match status" value="1"/>
</dbReference>
<evidence type="ECO:0000256" key="1">
    <source>
        <dbReference type="ARBA" id="ARBA00004651"/>
    </source>
</evidence>
<dbReference type="PANTHER" id="PTHR13285">
    <property type="entry name" value="ACYLTRANSFERASE"/>
    <property type="match status" value="1"/>
</dbReference>
<evidence type="ECO:0000256" key="2">
    <source>
        <dbReference type="ARBA" id="ARBA00005182"/>
    </source>
</evidence>
<dbReference type="RefSeq" id="WP_058317933.1">
    <property type="nucleotide sequence ID" value="NZ_CYSF01000006.1"/>
</dbReference>
<feature type="transmembrane region" description="Helical" evidence="14">
    <location>
        <begin position="310"/>
        <end position="333"/>
    </location>
</feature>
<evidence type="ECO:0000256" key="9">
    <source>
        <dbReference type="ARBA" id="ARBA00022989"/>
    </source>
</evidence>
<gene>
    <name evidence="15" type="ORF">TM5383_01001</name>
</gene>
<dbReference type="InterPro" id="IPR024194">
    <property type="entry name" value="Ac/AlaTfrase_AlgI/DltB"/>
</dbReference>
<dbReference type="GO" id="GO:0042121">
    <property type="term" value="P:alginic acid biosynthetic process"/>
    <property type="evidence" value="ECO:0007669"/>
    <property type="project" value="UniProtKB-KW"/>
</dbReference>
<dbReference type="Proteomes" id="UP000051681">
    <property type="component" value="Unassembled WGS sequence"/>
</dbReference>
<dbReference type="InterPro" id="IPR004299">
    <property type="entry name" value="MBOAT_fam"/>
</dbReference>
<feature type="transmembrane region" description="Helical" evidence="14">
    <location>
        <begin position="443"/>
        <end position="464"/>
    </location>
</feature>
<feature type="transmembrane region" description="Helical" evidence="14">
    <location>
        <begin position="74"/>
        <end position="92"/>
    </location>
</feature>
<evidence type="ECO:0000256" key="6">
    <source>
        <dbReference type="ARBA" id="ARBA00022679"/>
    </source>
</evidence>
<evidence type="ECO:0000256" key="14">
    <source>
        <dbReference type="SAM" id="Phobius"/>
    </source>
</evidence>
<feature type="transmembrane region" description="Helical" evidence="14">
    <location>
        <begin position="7"/>
        <end position="23"/>
    </location>
</feature>
<feature type="transmembrane region" description="Helical" evidence="14">
    <location>
        <begin position="149"/>
        <end position="165"/>
    </location>
</feature>
<evidence type="ECO:0000256" key="3">
    <source>
        <dbReference type="ARBA" id="ARBA00010323"/>
    </source>
</evidence>